<dbReference type="EMBL" id="VIGD01000029">
    <property type="protein sequence ID" value="TQE88520.1"/>
    <property type="molecule type" value="Genomic_DNA"/>
</dbReference>
<gene>
    <name evidence="1" type="ORF">FKZ59_13640</name>
</gene>
<dbReference type="Pfam" id="PF00348">
    <property type="entry name" value="polyprenyl_synt"/>
    <property type="match status" value="1"/>
</dbReference>
<protein>
    <recommendedName>
        <fullName evidence="3">Polyprenyl synthetase family protein</fullName>
    </recommendedName>
</protein>
<accession>A0A540UVJ7</accession>
<proteinExistence type="predicted"/>
<evidence type="ECO:0008006" key="3">
    <source>
        <dbReference type="Google" id="ProtNLM"/>
    </source>
</evidence>
<keyword evidence="2" id="KW-1185">Reference proteome</keyword>
<comment type="caution">
    <text evidence="1">The sequence shown here is derived from an EMBL/GenBank/DDBJ whole genome shotgun (WGS) entry which is preliminary data.</text>
</comment>
<sequence length="156" mass="17293">MKKVKKLSSIDQDSLEYVWNNAPNITTLHSAIGLLLAGQQAIIDLINDDDKKAKVQLYISSHLLQSINGQHMDATYDIKTESEYLEMVEKKSGALVSMACLVGAALADDKNNSPIIEKYAKNLGIAAQIDNDLCALFRWDEKNDIKTKKISLPDDV</sequence>
<dbReference type="AlphaFoldDB" id="A0A540UVJ7"/>
<organism evidence="1 2">
    <name type="scientific">Ureibacillus terrenus</name>
    <dbReference type="NCBI Taxonomy" id="118246"/>
    <lineage>
        <taxon>Bacteria</taxon>
        <taxon>Bacillati</taxon>
        <taxon>Bacillota</taxon>
        <taxon>Bacilli</taxon>
        <taxon>Bacillales</taxon>
        <taxon>Caryophanaceae</taxon>
        <taxon>Ureibacillus</taxon>
    </lineage>
</organism>
<dbReference type="GO" id="GO:0004659">
    <property type="term" value="F:prenyltransferase activity"/>
    <property type="evidence" value="ECO:0007669"/>
    <property type="project" value="InterPro"/>
</dbReference>
<dbReference type="Gene3D" id="1.10.600.10">
    <property type="entry name" value="Farnesyl Diphosphate Synthase"/>
    <property type="match status" value="1"/>
</dbReference>
<evidence type="ECO:0000313" key="2">
    <source>
        <dbReference type="Proteomes" id="UP000315753"/>
    </source>
</evidence>
<reference evidence="1 2" key="1">
    <citation type="submission" date="2019-06" db="EMBL/GenBank/DDBJ databases">
        <title>Genome sequence of Ureibacillus terrenus.</title>
        <authorList>
            <person name="Maclea K.S."/>
            <person name="Simoes M."/>
        </authorList>
    </citation>
    <scope>NUCLEOTIDE SEQUENCE [LARGE SCALE GENOMIC DNA]</scope>
    <source>
        <strain evidence="1 2">ATCC BAA-384</strain>
    </source>
</reference>
<dbReference type="CDD" id="cd00867">
    <property type="entry name" value="Trans_IPPS"/>
    <property type="match status" value="1"/>
</dbReference>
<dbReference type="Proteomes" id="UP000315753">
    <property type="component" value="Unassembled WGS sequence"/>
</dbReference>
<name>A0A540UVJ7_9BACL</name>
<dbReference type="SUPFAM" id="SSF48576">
    <property type="entry name" value="Terpenoid synthases"/>
    <property type="match status" value="1"/>
</dbReference>
<dbReference type="GO" id="GO:0008299">
    <property type="term" value="P:isoprenoid biosynthetic process"/>
    <property type="evidence" value="ECO:0007669"/>
    <property type="project" value="InterPro"/>
</dbReference>
<dbReference type="OrthoDB" id="1792811at2"/>
<evidence type="ECO:0000313" key="1">
    <source>
        <dbReference type="EMBL" id="TQE88520.1"/>
    </source>
</evidence>
<dbReference type="InterPro" id="IPR000092">
    <property type="entry name" value="Polyprenyl_synt"/>
</dbReference>
<dbReference type="InterPro" id="IPR008949">
    <property type="entry name" value="Isoprenoid_synthase_dom_sf"/>
</dbReference>